<dbReference type="EMBL" id="JAOVZR010000004">
    <property type="protein sequence ID" value="MCY0150925.1"/>
    <property type="molecule type" value="Genomic_DNA"/>
</dbReference>
<dbReference type="Proteomes" id="UP001073227">
    <property type="component" value="Unassembled WGS sequence"/>
</dbReference>
<evidence type="ECO:0000313" key="3">
    <source>
        <dbReference type="Proteomes" id="UP001073227"/>
    </source>
</evidence>
<comment type="caution">
    <text evidence="2">The sequence shown here is derived from an EMBL/GenBank/DDBJ whole genome shotgun (WGS) entry which is preliminary data.</text>
</comment>
<dbReference type="RefSeq" id="WP_267656016.1">
    <property type="nucleotide sequence ID" value="NZ_JAOVZR010000001.1"/>
</dbReference>
<accession>A0ABT3ZGI1</accession>
<proteinExistence type="predicted"/>
<dbReference type="EMBL" id="JAOVZR010000001">
    <property type="protein sequence ID" value="MCY0150587.1"/>
    <property type="molecule type" value="Genomic_DNA"/>
</dbReference>
<gene>
    <name evidence="1" type="ORF">OEG84_23505</name>
    <name evidence="2" type="ORF">OEG84_25295</name>
</gene>
<evidence type="ECO:0000313" key="2">
    <source>
        <dbReference type="EMBL" id="MCY0150925.1"/>
    </source>
</evidence>
<name>A0ABT3ZGI1_9HYPH</name>
<keyword evidence="3" id="KW-1185">Reference proteome</keyword>
<protein>
    <submittedName>
        <fullName evidence="2">Uncharacterized protein</fullName>
    </submittedName>
</protein>
<organism evidence="2 3">
    <name type="scientific">Hoeflea algicola</name>
    <dbReference type="NCBI Taxonomy" id="2983763"/>
    <lineage>
        <taxon>Bacteria</taxon>
        <taxon>Pseudomonadati</taxon>
        <taxon>Pseudomonadota</taxon>
        <taxon>Alphaproteobacteria</taxon>
        <taxon>Hyphomicrobiales</taxon>
        <taxon>Rhizobiaceae</taxon>
        <taxon>Hoeflea</taxon>
    </lineage>
</organism>
<reference evidence="2" key="1">
    <citation type="submission" date="2022-10" db="EMBL/GenBank/DDBJ databases">
        <title>Hoeflea sp. G2-23, isolated from marine algae.</title>
        <authorList>
            <person name="Kristyanto S."/>
            <person name="Kim J.M."/>
            <person name="Jeon C.O."/>
        </authorList>
    </citation>
    <scope>NUCLEOTIDE SEQUENCE</scope>
    <source>
        <strain evidence="2">G2-23</strain>
    </source>
</reference>
<evidence type="ECO:0000313" key="1">
    <source>
        <dbReference type="EMBL" id="MCY0150587.1"/>
    </source>
</evidence>
<sequence length="130" mass="14428">MEQIEAAKKALEELANSSMNIPLRDWCRISETILSALSAAEAQEVKPRVKKLVWDRGVVDWARPLPGMKYVACSSDPHPHWSWWLDGLEGPIDHHKCANEQAAKAAAQADYEARIISALIPPDTLDNGES</sequence>